<feature type="non-terminal residue" evidence="4">
    <location>
        <position position="1"/>
    </location>
</feature>
<feature type="region of interest" description="Disordered" evidence="1">
    <location>
        <begin position="230"/>
        <end position="257"/>
    </location>
</feature>
<name>A0ABN9RW78_9DINO</name>
<dbReference type="PANTHER" id="PTHR19353">
    <property type="entry name" value="FATTY ACID DESATURASE 2"/>
    <property type="match status" value="1"/>
</dbReference>
<keyword evidence="2" id="KW-0812">Transmembrane</keyword>
<proteinExistence type="predicted"/>
<feature type="compositionally biased region" description="Basic residues" evidence="1">
    <location>
        <begin position="160"/>
        <end position="176"/>
    </location>
</feature>
<dbReference type="InterPro" id="IPR036400">
    <property type="entry name" value="Cyt_B5-like_heme/steroid_sf"/>
</dbReference>
<feature type="compositionally biased region" description="Basic and acidic residues" evidence="1">
    <location>
        <begin position="234"/>
        <end position="249"/>
    </location>
</feature>
<sequence>RNPSSALLSRIRDAKFVPSGGSSAMGVTPGMGAAMGASMGSMMGGMPMAGMMGMPGGYHPAMMAGMAAGFGAFGGMFPGMGMGMGMGGMGMGAFGAMPGMSPCGAAMSAFGAAPSGSKQKKGAKAGGSSSSGSSEEEEEDSESSSEEEEEEQPEEESRAGRKGTRAAAKKRRRSRSARSADPEPHSEGFRGAPPGAYFSSPDHSAGQGGHWLPGGHQATMMIMDGISMLLGKGKGKDKDGKGKGKDKEKKGKGKGKGPFADHYYVDGKIYNFAEWKLIHPGGDLFFAPASQRDISAAVHAYHENPERLKPILDKYEVKLPEGKEPRDILVKDLGVPTFILPPDFDAVKHVPIYDWEGKGFMKSLRKKIGTPDMKKRIRRADFWFDVVGAALFTLHVLISFPVLAYGMLPCWLWVFLQIVLRQAVAALGHYHCHRTKNGILDWGDALFDIQYIGASVILTDGHVMLHHLYTETPADVKRTVFNFMLTLPRLWRLPLFTLQKFGEFFSGHLFRIGLMLPCYEDAEKCIQKELQIRFARFYMLFELYYCYRTGYLHWWVVQFCLCIWCSMFQIVASHDFEVVREQDEHRGMDWGIHQVTHSLDTYITGIRWVDIWLSAGLSCHRVHHVLPYQRSGFANIVCEDAVKETCKEFDVEWMPTRNRRRNLS</sequence>
<feature type="region of interest" description="Disordered" evidence="1">
    <location>
        <begin position="111"/>
        <end position="216"/>
    </location>
</feature>
<comment type="caution">
    <text evidence="4">The sequence shown here is derived from an EMBL/GenBank/DDBJ whole genome shotgun (WGS) entry which is preliminary data.</text>
</comment>
<dbReference type="Pfam" id="PF00487">
    <property type="entry name" value="FA_desaturase"/>
    <property type="match status" value="1"/>
</dbReference>
<feature type="transmembrane region" description="Helical" evidence="2">
    <location>
        <begin position="21"/>
        <end position="41"/>
    </location>
</feature>
<keyword evidence="2" id="KW-0472">Membrane</keyword>
<evidence type="ECO:0000259" key="3">
    <source>
        <dbReference type="Pfam" id="PF00487"/>
    </source>
</evidence>
<dbReference type="InterPro" id="IPR012171">
    <property type="entry name" value="Fatty_acid_desaturase"/>
</dbReference>
<reference evidence="4" key="1">
    <citation type="submission" date="2023-10" db="EMBL/GenBank/DDBJ databases">
        <authorList>
            <person name="Chen Y."/>
            <person name="Shah S."/>
            <person name="Dougan E. K."/>
            <person name="Thang M."/>
            <person name="Chan C."/>
        </authorList>
    </citation>
    <scope>NUCLEOTIDE SEQUENCE [LARGE SCALE GENOMIC DNA]</scope>
</reference>
<organism evidence="4 5">
    <name type="scientific">Prorocentrum cordatum</name>
    <dbReference type="NCBI Taxonomy" id="2364126"/>
    <lineage>
        <taxon>Eukaryota</taxon>
        <taxon>Sar</taxon>
        <taxon>Alveolata</taxon>
        <taxon>Dinophyceae</taxon>
        <taxon>Prorocentrales</taxon>
        <taxon>Prorocentraceae</taxon>
        <taxon>Prorocentrum</taxon>
    </lineage>
</organism>
<evidence type="ECO:0000313" key="5">
    <source>
        <dbReference type="Proteomes" id="UP001189429"/>
    </source>
</evidence>
<keyword evidence="5" id="KW-1185">Reference proteome</keyword>
<protein>
    <recommendedName>
        <fullName evidence="3">Fatty acid desaturase domain-containing protein</fullName>
    </recommendedName>
</protein>
<feature type="transmembrane region" description="Helical" evidence="2">
    <location>
        <begin position="382"/>
        <end position="405"/>
    </location>
</feature>
<dbReference type="SUPFAM" id="SSF55856">
    <property type="entry name" value="Cytochrome b5-like heme/steroid binding domain"/>
    <property type="match status" value="1"/>
</dbReference>
<dbReference type="InterPro" id="IPR005804">
    <property type="entry name" value="FA_desaturase_dom"/>
</dbReference>
<feature type="domain" description="Fatty acid desaturase" evidence="3">
    <location>
        <begin position="408"/>
        <end position="628"/>
    </location>
</feature>
<feature type="compositionally biased region" description="Acidic residues" evidence="1">
    <location>
        <begin position="134"/>
        <end position="154"/>
    </location>
</feature>
<dbReference type="Proteomes" id="UP001189429">
    <property type="component" value="Unassembled WGS sequence"/>
</dbReference>
<evidence type="ECO:0000256" key="1">
    <source>
        <dbReference type="SAM" id="MobiDB-lite"/>
    </source>
</evidence>
<accession>A0ABN9RW78</accession>
<dbReference type="EMBL" id="CAUYUJ010008333">
    <property type="protein sequence ID" value="CAK0823604.1"/>
    <property type="molecule type" value="Genomic_DNA"/>
</dbReference>
<gene>
    <name evidence="4" type="ORF">PCOR1329_LOCUS24252</name>
</gene>
<feature type="compositionally biased region" description="Basic and acidic residues" evidence="1">
    <location>
        <begin position="178"/>
        <end position="188"/>
    </location>
</feature>
<evidence type="ECO:0000256" key="2">
    <source>
        <dbReference type="SAM" id="Phobius"/>
    </source>
</evidence>
<evidence type="ECO:0000313" key="4">
    <source>
        <dbReference type="EMBL" id="CAK0823604.1"/>
    </source>
</evidence>
<keyword evidence="2" id="KW-1133">Transmembrane helix</keyword>
<feature type="transmembrane region" description="Helical" evidence="2">
    <location>
        <begin position="61"/>
        <end position="81"/>
    </location>
</feature>
<dbReference type="PANTHER" id="PTHR19353:SF19">
    <property type="entry name" value="DELTA(5) FATTY ACID DESATURASE C-RELATED"/>
    <property type="match status" value="1"/>
</dbReference>